<dbReference type="Gene3D" id="1.10.10.10">
    <property type="entry name" value="Winged helix-like DNA-binding domain superfamily/Winged helix DNA-binding domain"/>
    <property type="match status" value="1"/>
</dbReference>
<sequence>MKQSRLRDNHKPIYAILWLLERSGGPDKPVPSSTLANLIERSVMTYELNRKNYNRTCRTLVEHGMLARIRDSHNGRVFFNLTDKSREIAEQCFLDVFNMPLEAFLRGE</sequence>
<dbReference type="Proteomes" id="UP001155586">
    <property type="component" value="Unassembled WGS sequence"/>
</dbReference>
<accession>A0A9X3CIH0</accession>
<dbReference type="InterPro" id="IPR036388">
    <property type="entry name" value="WH-like_DNA-bd_sf"/>
</dbReference>
<organism evidence="1 2">
    <name type="scientific">Vibrio paucivorans</name>
    <dbReference type="NCBI Taxonomy" id="2829489"/>
    <lineage>
        <taxon>Bacteria</taxon>
        <taxon>Pseudomonadati</taxon>
        <taxon>Pseudomonadota</taxon>
        <taxon>Gammaproteobacteria</taxon>
        <taxon>Vibrionales</taxon>
        <taxon>Vibrionaceae</taxon>
        <taxon>Vibrio</taxon>
    </lineage>
</organism>
<keyword evidence="2" id="KW-1185">Reference proteome</keyword>
<dbReference type="RefSeq" id="WP_265689544.1">
    <property type="nucleotide sequence ID" value="NZ_JAKRRX010000247.1"/>
</dbReference>
<gene>
    <name evidence="1" type="ORF">MD483_21835</name>
</gene>
<dbReference type="AlphaFoldDB" id="A0A9X3CIH0"/>
<comment type="caution">
    <text evidence="1">The sequence shown here is derived from an EMBL/GenBank/DDBJ whole genome shotgun (WGS) entry which is preliminary data.</text>
</comment>
<protein>
    <submittedName>
        <fullName evidence="1">Uncharacterized protein</fullName>
    </submittedName>
</protein>
<name>A0A9X3CIH0_9VIBR</name>
<dbReference type="SUPFAM" id="SSF46785">
    <property type="entry name" value="Winged helix' DNA-binding domain"/>
    <property type="match status" value="1"/>
</dbReference>
<evidence type="ECO:0000313" key="1">
    <source>
        <dbReference type="EMBL" id="MCW8336452.1"/>
    </source>
</evidence>
<dbReference type="EMBL" id="JAKRRX010000247">
    <property type="protein sequence ID" value="MCW8336452.1"/>
    <property type="molecule type" value="Genomic_DNA"/>
</dbReference>
<reference evidence="1" key="1">
    <citation type="submission" date="2022-02" db="EMBL/GenBank/DDBJ databases">
        <title>Vibrio sp. nov., a new bacterium isolated from Bohai sea, China.</title>
        <authorList>
            <person name="Yuan Y."/>
        </authorList>
    </citation>
    <scope>NUCLEOTIDE SEQUENCE</scope>
    <source>
        <strain evidence="1">DBSS07</strain>
    </source>
</reference>
<dbReference type="InterPro" id="IPR036390">
    <property type="entry name" value="WH_DNA-bd_sf"/>
</dbReference>
<evidence type="ECO:0000313" key="2">
    <source>
        <dbReference type="Proteomes" id="UP001155586"/>
    </source>
</evidence>
<proteinExistence type="predicted"/>